<evidence type="ECO:0000313" key="2">
    <source>
        <dbReference type="EMBL" id="KAJ6989775.1"/>
    </source>
</evidence>
<organism evidence="2 3">
    <name type="scientific">Populus alba x Populus x berolinensis</name>
    <dbReference type="NCBI Taxonomy" id="444605"/>
    <lineage>
        <taxon>Eukaryota</taxon>
        <taxon>Viridiplantae</taxon>
        <taxon>Streptophyta</taxon>
        <taxon>Embryophyta</taxon>
        <taxon>Tracheophyta</taxon>
        <taxon>Spermatophyta</taxon>
        <taxon>Magnoliopsida</taxon>
        <taxon>eudicotyledons</taxon>
        <taxon>Gunneridae</taxon>
        <taxon>Pentapetalae</taxon>
        <taxon>rosids</taxon>
        <taxon>fabids</taxon>
        <taxon>Malpighiales</taxon>
        <taxon>Salicaceae</taxon>
        <taxon>Saliceae</taxon>
        <taxon>Populus</taxon>
    </lineage>
</organism>
<reference evidence="2" key="1">
    <citation type="journal article" date="2023" name="Mol. Ecol. Resour.">
        <title>Chromosome-level genome assembly of a triploid poplar Populus alba 'Berolinensis'.</title>
        <authorList>
            <person name="Chen S."/>
            <person name="Yu Y."/>
            <person name="Wang X."/>
            <person name="Wang S."/>
            <person name="Zhang T."/>
            <person name="Zhou Y."/>
            <person name="He R."/>
            <person name="Meng N."/>
            <person name="Wang Y."/>
            <person name="Liu W."/>
            <person name="Liu Z."/>
            <person name="Liu J."/>
            <person name="Guo Q."/>
            <person name="Huang H."/>
            <person name="Sederoff R.R."/>
            <person name="Wang G."/>
            <person name="Qu G."/>
            <person name="Chen S."/>
        </authorList>
    </citation>
    <scope>NUCLEOTIDE SEQUENCE</scope>
    <source>
        <strain evidence="2">SC-2020</strain>
    </source>
</reference>
<sequence length="70" mass="7745">MSRRGTLKRNALAAREVIMVVHEQMGQRVGLRPYTVGEHGGADGGEPEDYPFPSWASEDEKAAEERSICN</sequence>
<accession>A0AAD6VUY3</accession>
<dbReference type="EMBL" id="JAQIZT010000007">
    <property type="protein sequence ID" value="KAJ6989775.1"/>
    <property type="molecule type" value="Genomic_DNA"/>
</dbReference>
<evidence type="ECO:0000256" key="1">
    <source>
        <dbReference type="SAM" id="MobiDB-lite"/>
    </source>
</evidence>
<feature type="region of interest" description="Disordered" evidence="1">
    <location>
        <begin position="32"/>
        <end position="70"/>
    </location>
</feature>
<proteinExistence type="predicted"/>
<protein>
    <submittedName>
        <fullName evidence="2">Uncharacterized protein</fullName>
    </submittedName>
</protein>
<keyword evidence="3" id="KW-1185">Reference proteome</keyword>
<evidence type="ECO:0000313" key="3">
    <source>
        <dbReference type="Proteomes" id="UP001164929"/>
    </source>
</evidence>
<dbReference type="Proteomes" id="UP001164929">
    <property type="component" value="Chromosome 7"/>
</dbReference>
<feature type="compositionally biased region" description="Basic and acidic residues" evidence="1">
    <location>
        <begin position="58"/>
        <end position="70"/>
    </location>
</feature>
<gene>
    <name evidence="2" type="ORF">NC653_018316</name>
</gene>
<comment type="caution">
    <text evidence="2">The sequence shown here is derived from an EMBL/GenBank/DDBJ whole genome shotgun (WGS) entry which is preliminary data.</text>
</comment>
<dbReference type="AlphaFoldDB" id="A0AAD6VUY3"/>
<name>A0AAD6VUY3_9ROSI</name>